<dbReference type="RefSeq" id="WP_115569787.1">
    <property type="nucleotide sequence ID" value="NZ_NXLV01000010.1"/>
</dbReference>
<evidence type="ECO:0000313" key="10">
    <source>
        <dbReference type="Proteomes" id="UP000257045"/>
    </source>
</evidence>
<proteinExistence type="inferred from homology"/>
<sequence length="165" mass="18131">MKKVGIFYGSESGNTQEVCKKIASELGDSAEIFDIAKVDKDTILGFENLIFASATYGSGDLQDDWEKALKNLNESDFSSKVVALVGVGDGDSYGDTFVESIYHLYQVVKSAKVVGRVSKEGYIFEESMAVDGEEFLGLAIDEENQSELTEGRVKAWVEQIRGEFI</sequence>
<dbReference type="InterPro" id="IPR001094">
    <property type="entry name" value="Flavdoxin-like"/>
</dbReference>
<keyword evidence="4 7" id="KW-0285">Flavoprotein</keyword>
<evidence type="ECO:0000259" key="8">
    <source>
        <dbReference type="PROSITE" id="PS50902"/>
    </source>
</evidence>
<dbReference type="NCBIfam" id="NF006739">
    <property type="entry name" value="PRK09267.1-5"/>
    <property type="match status" value="1"/>
</dbReference>
<evidence type="ECO:0000256" key="3">
    <source>
        <dbReference type="ARBA" id="ARBA00022448"/>
    </source>
</evidence>
<comment type="function">
    <text evidence="7">Low-potential electron donor to a number of redox enzymes.</text>
</comment>
<feature type="domain" description="Flavodoxin-like" evidence="8">
    <location>
        <begin position="4"/>
        <end position="161"/>
    </location>
</feature>
<dbReference type="SUPFAM" id="SSF52218">
    <property type="entry name" value="Flavoproteins"/>
    <property type="match status" value="1"/>
</dbReference>
<dbReference type="PANTHER" id="PTHR42809">
    <property type="entry name" value="FLAVODOXIN 2"/>
    <property type="match status" value="1"/>
</dbReference>
<dbReference type="PIRSF" id="PIRSF038996">
    <property type="entry name" value="FldA"/>
    <property type="match status" value="1"/>
</dbReference>
<evidence type="ECO:0000256" key="1">
    <source>
        <dbReference type="ARBA" id="ARBA00001917"/>
    </source>
</evidence>
<comment type="caution">
    <text evidence="9">The sequence shown here is derived from an EMBL/GenBank/DDBJ whole genome shotgun (WGS) entry which is preliminary data.</text>
</comment>
<keyword evidence="5 7" id="KW-0288">FMN</keyword>
<gene>
    <name evidence="9" type="ORF">CQA58_05835</name>
</gene>
<evidence type="ECO:0000256" key="5">
    <source>
        <dbReference type="ARBA" id="ARBA00022643"/>
    </source>
</evidence>
<reference evidence="9 10" key="1">
    <citation type="submission" date="2018-04" db="EMBL/GenBank/DDBJ databases">
        <title>Novel Campyloabacter and Helicobacter Species and Strains.</title>
        <authorList>
            <person name="Mannion A.J."/>
            <person name="Shen Z."/>
            <person name="Fox J.G."/>
        </authorList>
    </citation>
    <scope>NUCLEOTIDE SEQUENCE [LARGE SCALE GENOMIC DNA]</scope>
    <source>
        <strain evidence="9 10">MIT 04-9366</strain>
    </source>
</reference>
<evidence type="ECO:0000256" key="2">
    <source>
        <dbReference type="ARBA" id="ARBA00005267"/>
    </source>
</evidence>
<dbReference type="AlphaFoldDB" id="A0A3D8IYK7"/>
<evidence type="ECO:0000256" key="7">
    <source>
        <dbReference type="PIRNR" id="PIRNR038996"/>
    </source>
</evidence>
<keyword evidence="10" id="KW-1185">Reference proteome</keyword>
<dbReference type="Proteomes" id="UP000257045">
    <property type="component" value="Unassembled WGS sequence"/>
</dbReference>
<comment type="cofactor">
    <cofactor evidence="1 7">
        <name>FMN</name>
        <dbReference type="ChEBI" id="CHEBI:58210"/>
    </cofactor>
</comment>
<dbReference type="OrthoDB" id="359268at2"/>
<keyword evidence="6 7" id="KW-0249">Electron transport</keyword>
<dbReference type="Gene3D" id="3.40.50.360">
    <property type="match status" value="1"/>
</dbReference>
<evidence type="ECO:0000256" key="4">
    <source>
        <dbReference type="ARBA" id="ARBA00022630"/>
    </source>
</evidence>
<evidence type="ECO:0000313" key="9">
    <source>
        <dbReference type="EMBL" id="RDU70352.1"/>
    </source>
</evidence>
<keyword evidence="3 7" id="KW-0813">Transport</keyword>
<dbReference type="PROSITE" id="PS50902">
    <property type="entry name" value="FLAVODOXIN_LIKE"/>
    <property type="match status" value="1"/>
</dbReference>
<accession>A0A3D8IYK7</accession>
<name>A0A3D8IYK7_9HELI</name>
<dbReference type="InterPro" id="IPR008254">
    <property type="entry name" value="Flavodoxin/NO_synth"/>
</dbReference>
<organism evidence="9 10">
    <name type="scientific">Helicobacter brantae</name>
    <dbReference type="NCBI Taxonomy" id="375927"/>
    <lineage>
        <taxon>Bacteria</taxon>
        <taxon>Pseudomonadati</taxon>
        <taxon>Campylobacterota</taxon>
        <taxon>Epsilonproteobacteria</taxon>
        <taxon>Campylobacterales</taxon>
        <taxon>Helicobacteraceae</taxon>
        <taxon>Helicobacter</taxon>
    </lineage>
</organism>
<dbReference type="NCBIfam" id="TIGR01752">
    <property type="entry name" value="flav_long"/>
    <property type="match status" value="1"/>
</dbReference>
<evidence type="ECO:0000256" key="6">
    <source>
        <dbReference type="ARBA" id="ARBA00022982"/>
    </source>
</evidence>
<dbReference type="InterPro" id="IPR050619">
    <property type="entry name" value="Flavodoxin"/>
</dbReference>
<dbReference type="GO" id="GO:0009055">
    <property type="term" value="F:electron transfer activity"/>
    <property type="evidence" value="ECO:0007669"/>
    <property type="project" value="UniProtKB-UniRule"/>
</dbReference>
<dbReference type="PANTHER" id="PTHR42809:SF1">
    <property type="entry name" value="FLAVODOXIN 1"/>
    <property type="match status" value="1"/>
</dbReference>
<dbReference type="InterPro" id="IPR029039">
    <property type="entry name" value="Flavoprotein-like_sf"/>
</dbReference>
<dbReference type="GO" id="GO:0010181">
    <property type="term" value="F:FMN binding"/>
    <property type="evidence" value="ECO:0007669"/>
    <property type="project" value="UniProtKB-UniRule"/>
</dbReference>
<dbReference type="PRINTS" id="PR00369">
    <property type="entry name" value="FLAVODOXIN"/>
</dbReference>
<dbReference type="Pfam" id="PF00258">
    <property type="entry name" value="Flavodoxin_1"/>
    <property type="match status" value="1"/>
</dbReference>
<comment type="similarity">
    <text evidence="2 7">Belongs to the flavodoxin family.</text>
</comment>
<dbReference type="InterPro" id="IPR010086">
    <property type="entry name" value="Flavodoxin_lc"/>
</dbReference>
<protein>
    <recommendedName>
        <fullName evidence="7">Flavodoxin</fullName>
    </recommendedName>
</protein>
<dbReference type="EMBL" id="NXLV01000010">
    <property type="protein sequence ID" value="RDU70352.1"/>
    <property type="molecule type" value="Genomic_DNA"/>
</dbReference>